<dbReference type="Pfam" id="PF17769">
    <property type="entry name" value="PurK_C"/>
    <property type="match status" value="1"/>
</dbReference>
<dbReference type="SUPFAM" id="SSF52440">
    <property type="entry name" value="PreATP-grasp domain"/>
    <property type="match status" value="1"/>
</dbReference>
<dbReference type="AlphaFoldDB" id="A0A6J7KH06"/>
<dbReference type="InterPro" id="IPR016185">
    <property type="entry name" value="PreATP-grasp_dom_sf"/>
</dbReference>
<dbReference type="PROSITE" id="PS50975">
    <property type="entry name" value="ATP_GRASP"/>
    <property type="match status" value="1"/>
</dbReference>
<organism evidence="6">
    <name type="scientific">freshwater metagenome</name>
    <dbReference type="NCBI Taxonomy" id="449393"/>
    <lineage>
        <taxon>unclassified sequences</taxon>
        <taxon>metagenomes</taxon>
        <taxon>ecological metagenomes</taxon>
    </lineage>
</organism>
<dbReference type="GO" id="GO:0046872">
    <property type="term" value="F:metal ion binding"/>
    <property type="evidence" value="ECO:0007669"/>
    <property type="project" value="InterPro"/>
</dbReference>
<evidence type="ECO:0000256" key="3">
    <source>
        <dbReference type="ARBA" id="ARBA00022840"/>
    </source>
</evidence>
<dbReference type="PANTHER" id="PTHR11609:SF5">
    <property type="entry name" value="PHOSPHORIBOSYLAMINOIMIDAZOLE CARBOXYLASE"/>
    <property type="match status" value="1"/>
</dbReference>
<dbReference type="SUPFAM" id="SSF56059">
    <property type="entry name" value="Glutathione synthetase ATP-binding domain-like"/>
    <property type="match status" value="1"/>
</dbReference>
<comment type="pathway">
    <text evidence="4">Purine metabolism.</text>
</comment>
<proteinExistence type="inferred from homology"/>
<evidence type="ECO:0000256" key="2">
    <source>
        <dbReference type="ARBA" id="ARBA00022755"/>
    </source>
</evidence>
<dbReference type="GO" id="GO:0004638">
    <property type="term" value="F:phosphoribosylaminoimidazole carboxylase activity"/>
    <property type="evidence" value="ECO:0007669"/>
    <property type="project" value="InterPro"/>
</dbReference>
<dbReference type="NCBIfam" id="NF004679">
    <property type="entry name" value="PRK06019.1-5"/>
    <property type="match status" value="1"/>
</dbReference>
<dbReference type="NCBIfam" id="NF004680">
    <property type="entry name" value="PRK06019.1-6"/>
    <property type="match status" value="1"/>
</dbReference>
<dbReference type="InterPro" id="IPR011761">
    <property type="entry name" value="ATP-grasp"/>
</dbReference>
<dbReference type="Pfam" id="PF02222">
    <property type="entry name" value="ATP-grasp"/>
    <property type="match status" value="1"/>
</dbReference>
<dbReference type="GO" id="GO:0005829">
    <property type="term" value="C:cytosol"/>
    <property type="evidence" value="ECO:0007669"/>
    <property type="project" value="TreeGrafter"/>
</dbReference>
<evidence type="ECO:0000256" key="1">
    <source>
        <dbReference type="ARBA" id="ARBA00022741"/>
    </source>
</evidence>
<accession>A0A6J7KH06</accession>
<name>A0A6J7KH06_9ZZZZ</name>
<evidence type="ECO:0000256" key="4">
    <source>
        <dbReference type="ARBA" id="ARBA00025704"/>
    </source>
</evidence>
<dbReference type="Gene3D" id="3.30.1490.20">
    <property type="entry name" value="ATP-grasp fold, A domain"/>
    <property type="match status" value="1"/>
</dbReference>
<evidence type="ECO:0000259" key="5">
    <source>
        <dbReference type="PROSITE" id="PS50975"/>
    </source>
</evidence>
<dbReference type="Pfam" id="PF22660">
    <property type="entry name" value="RS_preATP-grasp-like"/>
    <property type="match status" value="1"/>
</dbReference>
<evidence type="ECO:0000313" key="6">
    <source>
        <dbReference type="EMBL" id="CAB4954153.1"/>
    </source>
</evidence>
<dbReference type="InterPro" id="IPR011054">
    <property type="entry name" value="Rudment_hybrid_motif"/>
</dbReference>
<feature type="domain" description="ATP-grasp" evidence="5">
    <location>
        <begin position="107"/>
        <end position="297"/>
    </location>
</feature>
<dbReference type="HAMAP" id="MF_01928">
    <property type="entry name" value="PurK"/>
    <property type="match status" value="1"/>
</dbReference>
<keyword evidence="1" id="KW-0547">Nucleotide-binding</keyword>
<sequence>MKRPVIGIVGAGQLALMMFEASLRMDLDIHVLATNADDPALRVVSHARVGDPRDAAVLRSFAEGVDVITFDHELIDIDSVMALEHEGQLMRPGSRALSVAIDKRRQHLVFAELGIEQPPTYVAEGADAIRAATANHPLPIVVKHASGGYDGRGVQVIERHEQLDQFLESIRSGSVADTAFLVQPKVQIDFEVAVQVVRSVNGEILAYPVVRTVQEDGICTTVQLPAVLPDELCVQATATAHRLAEHLDVIGVLAVEFFISDGQLLVNEIAARPHNSGHITIESCVTSQFENHLRAVAGLPLGSTVAVVGAASMVNIIGAESDHVIAVSTTPIDAAVHLYGKSHRPGRKLGHVTAVGDSLEDVVSRARRAASALVYQGAAP</sequence>
<dbReference type="GO" id="GO:0005524">
    <property type="term" value="F:ATP binding"/>
    <property type="evidence" value="ECO:0007669"/>
    <property type="project" value="UniProtKB-KW"/>
</dbReference>
<keyword evidence="2" id="KW-0658">Purine biosynthesis</keyword>
<dbReference type="GO" id="GO:0006189">
    <property type="term" value="P:'de novo' IMP biosynthetic process"/>
    <property type="evidence" value="ECO:0007669"/>
    <property type="project" value="InterPro"/>
</dbReference>
<protein>
    <submittedName>
        <fullName evidence="6">Unannotated protein</fullName>
    </submittedName>
</protein>
<keyword evidence="3" id="KW-0067">ATP-binding</keyword>
<dbReference type="InterPro" id="IPR013815">
    <property type="entry name" value="ATP_grasp_subdomain_1"/>
</dbReference>
<reference evidence="6" key="1">
    <citation type="submission" date="2020-05" db="EMBL/GenBank/DDBJ databases">
        <authorList>
            <person name="Chiriac C."/>
            <person name="Salcher M."/>
            <person name="Ghai R."/>
            <person name="Kavagutti S V."/>
        </authorList>
    </citation>
    <scope>NUCLEOTIDE SEQUENCE</scope>
</reference>
<dbReference type="Gene3D" id="3.30.470.20">
    <property type="entry name" value="ATP-grasp fold, B domain"/>
    <property type="match status" value="1"/>
</dbReference>
<dbReference type="InterPro" id="IPR054350">
    <property type="entry name" value="PurT/PurK_preATP-grasp"/>
</dbReference>
<dbReference type="InterPro" id="IPR040686">
    <property type="entry name" value="PurK_C"/>
</dbReference>
<dbReference type="InterPro" id="IPR005875">
    <property type="entry name" value="PurK"/>
</dbReference>
<dbReference type="PANTHER" id="PTHR11609">
    <property type="entry name" value="PURINE BIOSYNTHESIS PROTEIN 6/7, PUR6/7"/>
    <property type="match status" value="1"/>
</dbReference>
<dbReference type="EMBL" id="CAFBNC010000150">
    <property type="protein sequence ID" value="CAB4954153.1"/>
    <property type="molecule type" value="Genomic_DNA"/>
</dbReference>
<gene>
    <name evidence="6" type="ORF">UFOPK3733_02052</name>
</gene>
<dbReference type="Gene3D" id="3.40.50.20">
    <property type="match status" value="1"/>
</dbReference>
<dbReference type="SUPFAM" id="SSF51246">
    <property type="entry name" value="Rudiment single hybrid motif"/>
    <property type="match status" value="1"/>
</dbReference>
<dbReference type="NCBIfam" id="TIGR01161">
    <property type="entry name" value="purK"/>
    <property type="match status" value="1"/>
</dbReference>
<dbReference type="InterPro" id="IPR003135">
    <property type="entry name" value="ATP-grasp_carboxylate-amine"/>
</dbReference>